<organism evidence="1 2">
    <name type="scientific">Linnemannia exigua</name>
    <dbReference type="NCBI Taxonomy" id="604196"/>
    <lineage>
        <taxon>Eukaryota</taxon>
        <taxon>Fungi</taxon>
        <taxon>Fungi incertae sedis</taxon>
        <taxon>Mucoromycota</taxon>
        <taxon>Mortierellomycotina</taxon>
        <taxon>Mortierellomycetes</taxon>
        <taxon>Mortierellales</taxon>
        <taxon>Mortierellaceae</taxon>
        <taxon>Linnemannia</taxon>
    </lineage>
</organism>
<dbReference type="Proteomes" id="UP001194580">
    <property type="component" value="Unassembled WGS sequence"/>
</dbReference>
<dbReference type="AlphaFoldDB" id="A0AAD4H0B5"/>
<gene>
    <name evidence="1" type="primary">ATH1</name>
    <name evidence="1" type="ORF">BGZ95_007638</name>
</gene>
<name>A0AAD4H0B5_9FUNG</name>
<protein>
    <submittedName>
        <fullName evidence="1">Alpha,alpha-trehalase ath1</fullName>
    </submittedName>
</protein>
<reference evidence="1" key="1">
    <citation type="journal article" date="2020" name="Fungal Divers.">
        <title>Resolving the Mortierellaceae phylogeny through synthesis of multi-gene phylogenetics and phylogenomics.</title>
        <authorList>
            <person name="Vandepol N."/>
            <person name="Liber J."/>
            <person name="Desiro A."/>
            <person name="Na H."/>
            <person name="Kennedy M."/>
            <person name="Barry K."/>
            <person name="Grigoriev I.V."/>
            <person name="Miller A.N."/>
            <person name="O'Donnell K."/>
            <person name="Stajich J.E."/>
            <person name="Bonito G."/>
        </authorList>
    </citation>
    <scope>NUCLEOTIDE SEQUENCE</scope>
    <source>
        <strain evidence="1">NRRL 28262</strain>
    </source>
</reference>
<keyword evidence="2" id="KW-1185">Reference proteome</keyword>
<evidence type="ECO:0000313" key="2">
    <source>
        <dbReference type="Proteomes" id="UP001194580"/>
    </source>
</evidence>
<evidence type="ECO:0000313" key="1">
    <source>
        <dbReference type="EMBL" id="KAG0249170.1"/>
    </source>
</evidence>
<accession>A0AAD4H0B5</accession>
<sequence>MKEVARVDKVEITAPYDAQDANVVKLRLGNTSDVSLTESVQGRFVKVVVQGVLTDDGSPAGATVAEIVVL</sequence>
<proteinExistence type="predicted"/>
<dbReference type="EMBL" id="JAAAIL010003799">
    <property type="protein sequence ID" value="KAG0249170.1"/>
    <property type="molecule type" value="Genomic_DNA"/>
</dbReference>
<comment type="caution">
    <text evidence="1">The sequence shown here is derived from an EMBL/GenBank/DDBJ whole genome shotgun (WGS) entry which is preliminary data.</text>
</comment>